<evidence type="ECO:0000313" key="4">
    <source>
        <dbReference type="Proteomes" id="UP000499080"/>
    </source>
</evidence>
<dbReference type="Proteomes" id="UP000499080">
    <property type="component" value="Unassembled WGS sequence"/>
</dbReference>
<accession>A0A4Y2J4F6</accession>
<evidence type="ECO:0000313" key="3">
    <source>
        <dbReference type="EMBL" id="GBM85141.1"/>
    </source>
</evidence>
<evidence type="ECO:0000313" key="2">
    <source>
        <dbReference type="EMBL" id="GBM85102.1"/>
    </source>
</evidence>
<reference evidence="3 4" key="1">
    <citation type="journal article" date="2019" name="Sci. Rep.">
        <title>Orb-weaving spider Araneus ventricosus genome elucidates the spidroin gene catalogue.</title>
        <authorList>
            <person name="Kono N."/>
            <person name="Nakamura H."/>
            <person name="Ohtoshi R."/>
            <person name="Moran D.A.P."/>
            <person name="Shinohara A."/>
            <person name="Yoshida Y."/>
            <person name="Fujiwara M."/>
            <person name="Mori M."/>
            <person name="Tomita M."/>
            <person name="Arakawa K."/>
        </authorList>
    </citation>
    <scope>NUCLEOTIDE SEQUENCE [LARGE SCALE GENOMIC DNA]</scope>
</reference>
<proteinExistence type="predicted"/>
<dbReference type="EMBL" id="BGPR01109174">
    <property type="protein sequence ID" value="GBM85102.1"/>
    <property type="molecule type" value="Genomic_DNA"/>
</dbReference>
<dbReference type="EMBL" id="BGPR01109186">
    <property type="protein sequence ID" value="GBM85141.1"/>
    <property type="molecule type" value="Genomic_DNA"/>
</dbReference>
<comment type="caution">
    <text evidence="3">The sequence shown here is derived from an EMBL/GenBank/DDBJ whole genome shotgun (WGS) entry which is preliminary data.</text>
</comment>
<evidence type="ECO:0000256" key="1">
    <source>
        <dbReference type="SAM" id="Phobius"/>
    </source>
</evidence>
<gene>
    <name evidence="2" type="ORF">AVEN_192616_1</name>
    <name evidence="3" type="ORF">AVEN_81617_1</name>
</gene>
<organism evidence="3 4">
    <name type="scientific">Araneus ventricosus</name>
    <name type="common">Orbweaver spider</name>
    <name type="synonym">Epeira ventricosa</name>
    <dbReference type="NCBI Taxonomy" id="182803"/>
    <lineage>
        <taxon>Eukaryota</taxon>
        <taxon>Metazoa</taxon>
        <taxon>Ecdysozoa</taxon>
        <taxon>Arthropoda</taxon>
        <taxon>Chelicerata</taxon>
        <taxon>Arachnida</taxon>
        <taxon>Araneae</taxon>
        <taxon>Araneomorphae</taxon>
        <taxon>Entelegynae</taxon>
        <taxon>Araneoidea</taxon>
        <taxon>Araneidae</taxon>
        <taxon>Araneus</taxon>
    </lineage>
</organism>
<name>A0A4Y2J4F6_ARAVE</name>
<keyword evidence="1" id="KW-0812">Transmembrane</keyword>
<dbReference type="AlphaFoldDB" id="A0A4Y2J4F6"/>
<protein>
    <submittedName>
        <fullName evidence="3">Uncharacterized protein</fullName>
    </submittedName>
</protein>
<sequence>MRAWSAVEPRHPDYFNEASRKKIQILVDCLQIKRGKYFPFHSNVRYRFIAWKLPPKPSQDKITLMYPDWSASSPSLSILFPERRDQLTFLFIVTWLYMKIILTQILT</sequence>
<feature type="transmembrane region" description="Helical" evidence="1">
    <location>
        <begin position="87"/>
        <end position="106"/>
    </location>
</feature>
<keyword evidence="1" id="KW-0472">Membrane</keyword>
<keyword evidence="4" id="KW-1185">Reference proteome</keyword>
<keyword evidence="1" id="KW-1133">Transmembrane helix</keyword>